<dbReference type="InterPro" id="IPR001647">
    <property type="entry name" value="HTH_TetR"/>
</dbReference>
<dbReference type="PRINTS" id="PR00455">
    <property type="entry name" value="HTHTETR"/>
</dbReference>
<dbReference type="PROSITE" id="PS50977">
    <property type="entry name" value="HTH_TETR_2"/>
    <property type="match status" value="1"/>
</dbReference>
<protein>
    <submittedName>
        <fullName evidence="3">Uncharacterized protein</fullName>
    </submittedName>
</protein>
<sequence length="209" mass="24972">MNKKIVRSSTNHDTYQFIIHVSYQLFMELGYRKVSTRMIAEHCGITQPALYHHFKNKQDIYKEVINASIKQTEQALLNITKKFENLQECLYQIAIYFLENYQEDLMQMFHDLQHEMPADVQTHLRIRWQEGFLNPIIQVFDQEEKNNANISYNKIESNSQEIALMFLQYIQTAMQPSYMKELSSNQQKKEIQRKAKLIVHLFLFGLVDR</sequence>
<evidence type="ECO:0000313" key="3">
    <source>
        <dbReference type="EMBL" id="PAD83150.1"/>
    </source>
</evidence>
<evidence type="ECO:0000256" key="1">
    <source>
        <dbReference type="ARBA" id="ARBA00022491"/>
    </source>
</evidence>
<dbReference type="Pfam" id="PF00440">
    <property type="entry name" value="TetR_N"/>
    <property type="match status" value="1"/>
</dbReference>
<dbReference type="InterPro" id="IPR023772">
    <property type="entry name" value="DNA-bd_HTH_TetR-type_CS"/>
</dbReference>
<keyword evidence="2" id="KW-0238">DNA-binding</keyword>
<dbReference type="SUPFAM" id="SSF46689">
    <property type="entry name" value="Homeodomain-like"/>
    <property type="match status" value="1"/>
</dbReference>
<dbReference type="KEGG" id="bcir:C2I06_13530"/>
<dbReference type="InterPro" id="IPR050624">
    <property type="entry name" value="HTH-type_Tx_Regulator"/>
</dbReference>
<evidence type="ECO:0000313" key="4">
    <source>
        <dbReference type="Proteomes" id="UP000216961"/>
    </source>
</evidence>
<dbReference type="Proteomes" id="UP000216961">
    <property type="component" value="Unassembled WGS sequence"/>
</dbReference>
<dbReference type="RefSeq" id="WP_095330346.1">
    <property type="nucleotide sequence ID" value="NZ_CP026031.1"/>
</dbReference>
<dbReference type="PANTHER" id="PTHR43479">
    <property type="entry name" value="ACREF/ENVCD OPERON REPRESSOR-RELATED"/>
    <property type="match status" value="1"/>
</dbReference>
<name>A0A268FCP7_NIACI</name>
<evidence type="ECO:0000256" key="2">
    <source>
        <dbReference type="ARBA" id="ARBA00023125"/>
    </source>
</evidence>
<proteinExistence type="predicted"/>
<dbReference type="PANTHER" id="PTHR43479:SF11">
    <property type="entry name" value="ACREF_ENVCD OPERON REPRESSOR-RELATED"/>
    <property type="match status" value="1"/>
</dbReference>
<comment type="caution">
    <text evidence="3">The sequence shown here is derived from an EMBL/GenBank/DDBJ whole genome shotgun (WGS) entry which is preliminary data.</text>
</comment>
<accession>A0A268FCP7</accession>
<dbReference type="InterPro" id="IPR009057">
    <property type="entry name" value="Homeodomain-like_sf"/>
</dbReference>
<reference evidence="3 4" key="1">
    <citation type="submission" date="2017-07" db="EMBL/GenBank/DDBJ databases">
        <title>Isolation and whole genome analysis of endospore-forming bacteria from heroin.</title>
        <authorList>
            <person name="Kalinowski J."/>
            <person name="Ahrens B."/>
            <person name="Al-Dilaimi A."/>
            <person name="Winkler A."/>
            <person name="Wibberg D."/>
            <person name="Schleenbecker U."/>
            <person name="Ruckert C."/>
            <person name="Wolfel R."/>
            <person name="Grass G."/>
        </authorList>
    </citation>
    <scope>NUCLEOTIDE SEQUENCE [LARGE SCALE GENOMIC DNA]</scope>
    <source>
        <strain evidence="3 4">7521-2</strain>
    </source>
</reference>
<dbReference type="GO" id="GO:0003677">
    <property type="term" value="F:DNA binding"/>
    <property type="evidence" value="ECO:0007669"/>
    <property type="project" value="UniProtKB-UniRule"/>
</dbReference>
<keyword evidence="1" id="KW-0678">Repressor</keyword>
<dbReference type="Gene3D" id="1.10.357.10">
    <property type="entry name" value="Tetracycline Repressor, domain 2"/>
    <property type="match status" value="1"/>
</dbReference>
<gene>
    <name evidence="3" type="ORF">CHH57_11435</name>
</gene>
<dbReference type="PROSITE" id="PS01081">
    <property type="entry name" value="HTH_TETR_1"/>
    <property type="match status" value="1"/>
</dbReference>
<dbReference type="EMBL" id="NPBQ01000070">
    <property type="protein sequence ID" value="PAD83150.1"/>
    <property type="molecule type" value="Genomic_DNA"/>
</dbReference>
<dbReference type="AlphaFoldDB" id="A0A268FCP7"/>
<organism evidence="3 4">
    <name type="scientific">Niallia circulans</name>
    <name type="common">Bacillus circulans</name>
    <dbReference type="NCBI Taxonomy" id="1397"/>
    <lineage>
        <taxon>Bacteria</taxon>
        <taxon>Bacillati</taxon>
        <taxon>Bacillota</taxon>
        <taxon>Bacilli</taxon>
        <taxon>Bacillales</taxon>
        <taxon>Bacillaceae</taxon>
        <taxon>Niallia</taxon>
    </lineage>
</organism>